<accession>Q25BL5</accession>
<evidence type="ECO:0000256" key="1">
    <source>
        <dbReference type="ARBA" id="ARBA00005409"/>
    </source>
</evidence>
<protein>
    <submittedName>
        <fullName evidence="3">Trehalose-6-phosphate synthase, putative</fullName>
    </submittedName>
</protein>
<dbReference type="CAZy" id="GT20">
    <property type="family name" value="Glycosyltransferase Family 20"/>
</dbReference>
<dbReference type="PANTHER" id="PTHR10788:SF94">
    <property type="entry name" value="ALPHA,ALPHA-TREHALOSE-PHOSPHATE SYNTHASE [UDP-FORMING] 5"/>
    <property type="match status" value="1"/>
</dbReference>
<gene>
    <name evidence="3" type="ORF">23.t00017</name>
</gene>
<comment type="similarity">
    <text evidence="2">In the C-terminal section; belongs to the trehalose phosphatase family.</text>
</comment>
<dbReference type="AlphaFoldDB" id="Q25BL5"/>
<dbReference type="Gene3D" id="3.40.50.2000">
    <property type="entry name" value="Glycogen Phosphorylase B"/>
    <property type="match status" value="1"/>
</dbReference>
<proteinExistence type="inferred from homology"/>
<dbReference type="GO" id="GO:0005992">
    <property type="term" value="P:trehalose biosynthetic process"/>
    <property type="evidence" value="ECO:0007669"/>
    <property type="project" value="InterPro"/>
</dbReference>
<evidence type="ECO:0000313" key="3">
    <source>
        <dbReference type="EMBL" id="ABD65612.1"/>
    </source>
</evidence>
<sequence length="307" mass="34450">MASLYLSVNKIFADKVISADDDFVCVHVYHLMVLPTFLRKRFNRVNLGFFLDIPFPSSEIYRPLPVRNELALRASTTVALLNADLIGFRSWQWSSFSNNILRERSCCACTDRKTCKGTWERCSRGAVSLKLKPRNELCIDTFNSREASASRAIHKYVAHWARSFIQNLERACGGLSEEEVLGDRTKNRAILVDYYGIMVQPGSIRTTSSNETIQTLKSLFSDPKNIVFLVNGKDRKTLTEWFSSCDDLGLAAVAEIFACTVGQKPRKAKYYLDETAEIVKMLEGLATSTAAISDQTASTTDVPTKIL</sequence>
<evidence type="ECO:0000256" key="2">
    <source>
        <dbReference type="ARBA" id="ARBA00006330"/>
    </source>
</evidence>
<dbReference type="SUPFAM" id="SSF53756">
    <property type="entry name" value="UDP-Glycosyltransferase/glycogen phosphorylase"/>
    <property type="match status" value="1"/>
</dbReference>
<dbReference type="GO" id="GO:0004805">
    <property type="term" value="F:trehalose-phosphatase activity"/>
    <property type="evidence" value="ECO:0007669"/>
    <property type="project" value="TreeGrafter"/>
</dbReference>
<name>Q25BL5_BRAOL</name>
<comment type="similarity">
    <text evidence="1">In the N-terminal section; belongs to the glycosyltransferase 20 family.</text>
</comment>
<dbReference type="InterPro" id="IPR001830">
    <property type="entry name" value="Glyco_trans_20"/>
</dbReference>
<organism evidence="3">
    <name type="scientific">Brassica oleracea</name>
    <name type="common">Wild cabbage</name>
    <dbReference type="NCBI Taxonomy" id="3712"/>
    <lineage>
        <taxon>Eukaryota</taxon>
        <taxon>Viridiplantae</taxon>
        <taxon>Streptophyta</taxon>
        <taxon>Embryophyta</taxon>
        <taxon>Tracheophyta</taxon>
        <taxon>Spermatophyta</taxon>
        <taxon>Magnoliopsida</taxon>
        <taxon>eudicotyledons</taxon>
        <taxon>Gunneridae</taxon>
        <taxon>Pentapetalae</taxon>
        <taxon>rosids</taxon>
        <taxon>malvids</taxon>
        <taxon>Brassicales</taxon>
        <taxon>Brassicaceae</taxon>
        <taxon>Brassiceae</taxon>
        <taxon>Brassica</taxon>
    </lineage>
</organism>
<dbReference type="PANTHER" id="PTHR10788">
    <property type="entry name" value="TREHALOSE-6-PHOSPHATE SYNTHASE"/>
    <property type="match status" value="1"/>
</dbReference>
<dbReference type="GO" id="GO:0005829">
    <property type="term" value="C:cytosol"/>
    <property type="evidence" value="ECO:0007669"/>
    <property type="project" value="TreeGrafter"/>
</dbReference>
<dbReference type="Pfam" id="PF00982">
    <property type="entry name" value="Glyco_transf_20"/>
    <property type="match status" value="1"/>
</dbReference>
<reference evidence="3" key="1">
    <citation type="submission" date="2006-03" db="EMBL/GenBank/DDBJ databases">
        <title>Comparative genomics of Brassica oleracea and Arabidopsis thaliana reveals gene loss, fragmentation and dispersal following polyploidy.</title>
        <authorList>
            <person name="Town C.D."/>
            <person name="Cheung F."/>
            <person name="Maiti R."/>
            <person name="Crabtree J."/>
            <person name="Haas B.J."/>
            <person name="Wortman J.R."/>
            <person name="Hine E.E."/>
            <person name="Althoff R."/>
            <person name="Arbogast T."/>
            <person name="Tallon L.J."/>
            <person name="Teresa U.T."/>
            <person name="Trick M."/>
            <person name="Bancroft I."/>
        </authorList>
    </citation>
    <scope>NUCLEOTIDE SEQUENCE</scope>
</reference>
<dbReference type="Pfam" id="PF02358">
    <property type="entry name" value="Trehalose_PPase"/>
    <property type="match status" value="1"/>
</dbReference>
<dbReference type="InterPro" id="IPR003337">
    <property type="entry name" value="Trehalose_PPase"/>
</dbReference>
<dbReference type="EMBL" id="AC183492">
    <property type="protein sequence ID" value="ABD65612.1"/>
    <property type="molecule type" value="Genomic_DNA"/>
</dbReference>
<dbReference type="FunFam" id="3.40.50.1000:FF:000052">
    <property type="entry name" value="Alpha,alpha-trehalose-phosphate synthase [UDP-forming] 6"/>
    <property type="match status" value="1"/>
</dbReference>